<organism evidence="1 2">
    <name type="scientific">Candidatus Parvarchaeum acidiphilum ARMAN-4</name>
    <dbReference type="NCBI Taxonomy" id="662760"/>
    <lineage>
        <taxon>Archaea</taxon>
        <taxon>Candidatus Parvarchaeota</taxon>
        <taxon>Candidatus Parvarchaeum</taxon>
    </lineage>
</organism>
<gene>
    <name evidence="1" type="ORF">BJBARM4_0262</name>
</gene>
<name>D2EEW0_PARA4</name>
<dbReference type="AlphaFoldDB" id="D2EEW0"/>
<sequence>MTRMSIWYNPNLDSLLDKTYITGHKVKVYNKATQEFEEIKLNYIKALKLALRGFVEIDKRRYQGWSDSIPFYVYSCKAKDGKKVFMLDYPHGYNSTLDCKL</sequence>
<evidence type="ECO:0000313" key="2">
    <source>
        <dbReference type="Proteomes" id="UP000009375"/>
    </source>
</evidence>
<accession>D2EEW0</accession>
<dbReference type="EMBL" id="GG730042">
    <property type="protein sequence ID" value="EEZ93066.1"/>
    <property type="molecule type" value="Genomic_DNA"/>
</dbReference>
<proteinExistence type="predicted"/>
<reference evidence="1 2" key="1">
    <citation type="journal article" date="2010" name="Proc. Natl. Acad. Sci. U.S.A.">
        <title>Enigmatic, ultrasmall, uncultivated Archaea.</title>
        <authorList>
            <person name="Baker B.J."/>
            <person name="Comolli L.R."/>
            <person name="Dick G.J."/>
            <person name="Hauser L.J."/>
            <person name="Hyatt D."/>
            <person name="Dill B.D."/>
            <person name="Land M.L."/>
            <person name="Verberkmoes N.C."/>
            <person name="Hettich R.L."/>
            <person name="Banfield J.F."/>
        </authorList>
    </citation>
    <scope>NUCLEOTIDE SEQUENCE [LARGE SCALE GENOMIC DNA]</scope>
</reference>
<protein>
    <submittedName>
        <fullName evidence="1">Uncharacterized protein</fullName>
    </submittedName>
</protein>
<dbReference type="Proteomes" id="UP000009375">
    <property type="component" value="Unassembled WGS sequence"/>
</dbReference>
<evidence type="ECO:0000313" key="1">
    <source>
        <dbReference type="EMBL" id="EEZ93066.1"/>
    </source>
</evidence>